<dbReference type="AlphaFoldDB" id="A0A2M6WTB3"/>
<feature type="transmembrane region" description="Helical" evidence="6">
    <location>
        <begin position="256"/>
        <end position="276"/>
    </location>
</feature>
<keyword evidence="5 6" id="KW-0472">Membrane</keyword>
<comment type="caution">
    <text evidence="7">The sequence shown here is derived from an EMBL/GenBank/DDBJ whole genome shotgun (WGS) entry which is preliminary data.</text>
</comment>
<reference evidence="8" key="1">
    <citation type="submission" date="2017-09" db="EMBL/GenBank/DDBJ databases">
        <title>Depth-based differentiation of microbial function through sediment-hosted aquifers and enrichment of novel symbionts in the deep terrestrial subsurface.</title>
        <authorList>
            <person name="Probst A.J."/>
            <person name="Ladd B."/>
            <person name="Jarett J.K."/>
            <person name="Geller-Mcgrath D.E."/>
            <person name="Sieber C.M.K."/>
            <person name="Emerson J.B."/>
            <person name="Anantharaman K."/>
            <person name="Thomas B.C."/>
            <person name="Malmstrom R."/>
            <person name="Stieglmeier M."/>
            <person name="Klingl A."/>
            <person name="Woyke T."/>
            <person name="Ryan C.M."/>
            <person name="Banfield J.F."/>
        </authorList>
    </citation>
    <scope>NUCLEOTIDE SEQUENCE [LARGE SCALE GENOMIC DNA]</scope>
</reference>
<feature type="transmembrane region" description="Helical" evidence="6">
    <location>
        <begin position="296"/>
        <end position="320"/>
    </location>
</feature>
<proteinExistence type="inferred from homology"/>
<evidence type="ECO:0000256" key="2">
    <source>
        <dbReference type="ARBA" id="ARBA00009773"/>
    </source>
</evidence>
<dbReference type="Proteomes" id="UP000228533">
    <property type="component" value="Unassembled WGS sequence"/>
</dbReference>
<accession>A0A2M6WTB3</accession>
<keyword evidence="3 6" id="KW-0812">Transmembrane</keyword>
<comment type="similarity">
    <text evidence="2">Belongs to the autoinducer-2 exporter (AI-2E) (TC 2.A.86) family.</text>
</comment>
<evidence type="ECO:0000313" key="8">
    <source>
        <dbReference type="Proteomes" id="UP000228533"/>
    </source>
</evidence>
<feature type="transmembrane region" description="Helical" evidence="6">
    <location>
        <begin position="136"/>
        <end position="158"/>
    </location>
</feature>
<evidence type="ECO:0000256" key="1">
    <source>
        <dbReference type="ARBA" id="ARBA00004141"/>
    </source>
</evidence>
<evidence type="ECO:0000256" key="6">
    <source>
        <dbReference type="SAM" id="Phobius"/>
    </source>
</evidence>
<protein>
    <submittedName>
        <fullName evidence="7">AI-2E family transporter</fullName>
    </submittedName>
</protein>
<dbReference type="PANTHER" id="PTHR21716">
    <property type="entry name" value="TRANSMEMBRANE PROTEIN"/>
    <property type="match status" value="1"/>
</dbReference>
<evidence type="ECO:0000313" key="7">
    <source>
        <dbReference type="EMBL" id="PIT95966.1"/>
    </source>
</evidence>
<dbReference type="EMBL" id="PFAM01000016">
    <property type="protein sequence ID" value="PIT95966.1"/>
    <property type="molecule type" value="Genomic_DNA"/>
</dbReference>
<dbReference type="Pfam" id="PF01594">
    <property type="entry name" value="AI-2E_transport"/>
    <property type="match status" value="1"/>
</dbReference>
<feature type="transmembrane region" description="Helical" evidence="6">
    <location>
        <begin position="64"/>
        <end position="85"/>
    </location>
</feature>
<gene>
    <name evidence="7" type="ORF">COT94_02865</name>
</gene>
<name>A0A2M6WTB3_9BACT</name>
<dbReference type="GO" id="GO:0016020">
    <property type="term" value="C:membrane"/>
    <property type="evidence" value="ECO:0007669"/>
    <property type="project" value="UniProtKB-SubCell"/>
</dbReference>
<feature type="transmembrane region" description="Helical" evidence="6">
    <location>
        <begin position="192"/>
        <end position="216"/>
    </location>
</feature>
<feature type="transmembrane region" description="Helical" evidence="6">
    <location>
        <begin position="34"/>
        <end position="52"/>
    </location>
</feature>
<keyword evidence="4 6" id="KW-1133">Transmembrane helix</keyword>
<organism evidence="7 8">
    <name type="scientific">Candidatus Falkowbacteria bacterium CG10_big_fil_rev_8_21_14_0_10_37_14</name>
    <dbReference type="NCBI Taxonomy" id="1974561"/>
    <lineage>
        <taxon>Bacteria</taxon>
        <taxon>Candidatus Falkowiibacteriota</taxon>
    </lineage>
</organism>
<sequence length="332" mass="36922">MWTKKLVKKTSALILIVVIGSVLIYALYPYVNAFLAAFILFVLFKPLFNVFVKWRFNHSFSALLVIVISIFAVLLPLSLLVSIIAKELQVLFPQFLTLLRSSPWLNSYWDNWFNGLSIGGQLAEFGNTARSLLGSFASAISGQVVNYVIMYFLLFFLLTADDDKLKEKIYSLVPFSETNAARLASEFRNITYGTLLTSGLIALLQGSLMTIGFLMFNLPGAFLWGLVATLSSFVPLVGVSFVWILTSVYLLLSGNWLAGLGFIAWGTFISTIDNFVRPLIQKKVAQIHPFVSLLGIFAGLSLFGIIGIVLGPLLLSYFLLTLGMFKQEYIKD</sequence>
<evidence type="ECO:0000256" key="3">
    <source>
        <dbReference type="ARBA" id="ARBA00022692"/>
    </source>
</evidence>
<dbReference type="PANTHER" id="PTHR21716:SF4">
    <property type="entry name" value="TRANSMEMBRANE PROTEIN 245"/>
    <property type="match status" value="1"/>
</dbReference>
<evidence type="ECO:0000256" key="5">
    <source>
        <dbReference type="ARBA" id="ARBA00023136"/>
    </source>
</evidence>
<dbReference type="InterPro" id="IPR002549">
    <property type="entry name" value="AI-2E-like"/>
</dbReference>
<comment type="subcellular location">
    <subcellularLocation>
        <location evidence="1">Membrane</location>
        <topology evidence="1">Multi-pass membrane protein</topology>
    </subcellularLocation>
</comment>
<feature type="transmembrane region" description="Helical" evidence="6">
    <location>
        <begin position="222"/>
        <end position="244"/>
    </location>
</feature>
<feature type="transmembrane region" description="Helical" evidence="6">
    <location>
        <begin position="12"/>
        <end position="28"/>
    </location>
</feature>
<evidence type="ECO:0000256" key="4">
    <source>
        <dbReference type="ARBA" id="ARBA00022989"/>
    </source>
</evidence>